<dbReference type="Gene3D" id="3.40.5.10">
    <property type="entry name" value="Ribosomal protein L9, N-terminal domain"/>
    <property type="match status" value="1"/>
</dbReference>
<dbReference type="GO" id="GO:0003735">
    <property type="term" value="F:structural constituent of ribosome"/>
    <property type="evidence" value="ECO:0007669"/>
    <property type="project" value="InterPro"/>
</dbReference>
<dbReference type="AlphaFoldDB" id="A0A9N9WWX0"/>
<protein>
    <recommendedName>
        <fullName evidence="4">Large ribosomal subunit protein bL9m</fullName>
    </recommendedName>
    <alternativeName>
        <fullName evidence="5">39S ribosomal protein L9, mitochondrial</fullName>
    </alternativeName>
</protein>
<dbReference type="InterPro" id="IPR000244">
    <property type="entry name" value="Ribosomal_bL9"/>
</dbReference>
<dbReference type="GO" id="GO:0005840">
    <property type="term" value="C:ribosome"/>
    <property type="evidence" value="ECO:0007669"/>
    <property type="project" value="UniProtKB-KW"/>
</dbReference>
<dbReference type="OrthoDB" id="5555409at2759"/>
<dbReference type="SUPFAM" id="SSF55658">
    <property type="entry name" value="L9 N-domain-like"/>
    <property type="match status" value="1"/>
</dbReference>
<keyword evidence="2" id="KW-0689">Ribosomal protein</keyword>
<evidence type="ECO:0000256" key="4">
    <source>
        <dbReference type="ARBA" id="ARBA00035194"/>
    </source>
</evidence>
<accession>A0A9N9WWX0</accession>
<keyword evidence="8" id="KW-1185">Reference proteome</keyword>
<evidence type="ECO:0000256" key="2">
    <source>
        <dbReference type="ARBA" id="ARBA00022980"/>
    </source>
</evidence>
<dbReference type="GO" id="GO:0006412">
    <property type="term" value="P:translation"/>
    <property type="evidence" value="ECO:0007669"/>
    <property type="project" value="InterPro"/>
</dbReference>
<dbReference type="InterPro" id="IPR009027">
    <property type="entry name" value="Ribosomal_bL9/RNase_H1_N"/>
</dbReference>
<reference evidence="7" key="2">
    <citation type="submission" date="2022-10" db="EMBL/GenBank/DDBJ databases">
        <authorList>
            <consortium name="ENA_rothamsted_submissions"/>
            <consortium name="culmorum"/>
            <person name="King R."/>
        </authorList>
    </citation>
    <scope>NUCLEOTIDE SEQUENCE</scope>
</reference>
<evidence type="ECO:0000313" key="7">
    <source>
        <dbReference type="EMBL" id="CAG9808756.1"/>
    </source>
</evidence>
<sequence>MLKTLIFSKSISSKFTQLLNVNNAALQQVRTTFVLKRLYPVELHKKNEKPRKLRGKHYNYVMVEDSNTKKQPDVEVVLKQFVSGIGRKGEVVKLRPNYAYNHLLLTGLADYVTPENVEKYKPKLGEDNEEENHSSQFAQRTVNMLQNRVFAIVMNKEQPWVVEPWHIRASLRKCGYYIKSDSSIELPNEKITGPDMMKQNKEFYVTVTINGLEKARVKCRIHHWSTDPSDRLPYVYEHWLQSAEPIIPEDTPRAE</sequence>
<comment type="similarity">
    <text evidence="1">Belongs to the bacterial ribosomal protein bL9 family.</text>
</comment>
<feature type="domain" description="Ribosomal protein L9" evidence="6">
    <location>
        <begin position="74"/>
        <end position="120"/>
    </location>
</feature>
<dbReference type="Proteomes" id="UP001153620">
    <property type="component" value="Chromosome 3"/>
</dbReference>
<evidence type="ECO:0000256" key="5">
    <source>
        <dbReference type="ARBA" id="ARBA00035381"/>
    </source>
</evidence>
<dbReference type="InterPro" id="IPR036935">
    <property type="entry name" value="Ribosomal_bL9_N_sf"/>
</dbReference>
<dbReference type="GO" id="GO:1990904">
    <property type="term" value="C:ribonucleoprotein complex"/>
    <property type="evidence" value="ECO:0007669"/>
    <property type="project" value="UniProtKB-KW"/>
</dbReference>
<proteinExistence type="inferred from homology"/>
<keyword evidence="3" id="KW-0687">Ribonucleoprotein</keyword>
<organism evidence="7 8">
    <name type="scientific">Chironomus riparius</name>
    <dbReference type="NCBI Taxonomy" id="315576"/>
    <lineage>
        <taxon>Eukaryota</taxon>
        <taxon>Metazoa</taxon>
        <taxon>Ecdysozoa</taxon>
        <taxon>Arthropoda</taxon>
        <taxon>Hexapoda</taxon>
        <taxon>Insecta</taxon>
        <taxon>Pterygota</taxon>
        <taxon>Neoptera</taxon>
        <taxon>Endopterygota</taxon>
        <taxon>Diptera</taxon>
        <taxon>Nematocera</taxon>
        <taxon>Chironomoidea</taxon>
        <taxon>Chironomidae</taxon>
        <taxon>Chironominae</taxon>
        <taxon>Chironomus</taxon>
    </lineage>
</organism>
<evidence type="ECO:0000256" key="3">
    <source>
        <dbReference type="ARBA" id="ARBA00023274"/>
    </source>
</evidence>
<evidence type="ECO:0000313" key="8">
    <source>
        <dbReference type="Proteomes" id="UP001153620"/>
    </source>
</evidence>
<dbReference type="Pfam" id="PF01281">
    <property type="entry name" value="Ribosomal_L9_N"/>
    <property type="match status" value="1"/>
</dbReference>
<reference evidence="7" key="1">
    <citation type="submission" date="2022-01" db="EMBL/GenBank/DDBJ databases">
        <authorList>
            <person name="King R."/>
        </authorList>
    </citation>
    <scope>NUCLEOTIDE SEQUENCE</scope>
</reference>
<name>A0A9N9WWX0_9DIPT</name>
<gene>
    <name evidence="7" type="ORF">CHIRRI_LOCUS11592</name>
</gene>
<dbReference type="InterPro" id="IPR020070">
    <property type="entry name" value="Ribosomal_bL9_N"/>
</dbReference>
<dbReference type="EMBL" id="OU895879">
    <property type="protein sequence ID" value="CAG9808756.1"/>
    <property type="molecule type" value="Genomic_DNA"/>
</dbReference>
<evidence type="ECO:0000256" key="1">
    <source>
        <dbReference type="ARBA" id="ARBA00010605"/>
    </source>
</evidence>
<dbReference type="PANTHER" id="PTHR21368">
    <property type="entry name" value="50S RIBOSOMAL PROTEIN L9"/>
    <property type="match status" value="1"/>
</dbReference>
<evidence type="ECO:0000259" key="6">
    <source>
        <dbReference type="Pfam" id="PF01281"/>
    </source>
</evidence>